<dbReference type="Proteomes" id="UP000077521">
    <property type="component" value="Unassembled WGS sequence"/>
</dbReference>
<dbReference type="PROSITE" id="PS00028">
    <property type="entry name" value="ZINC_FINGER_C2H2_1"/>
    <property type="match status" value="2"/>
</dbReference>
<keyword evidence="3" id="KW-0690">Ribosome biogenesis</keyword>
<dbReference type="GO" id="GO:0042273">
    <property type="term" value="P:ribosomal large subunit biogenesis"/>
    <property type="evidence" value="ECO:0007669"/>
    <property type="project" value="TreeGrafter"/>
</dbReference>
<keyword evidence="6" id="KW-0862">Zinc</keyword>
<keyword evidence="4" id="KW-0479">Metal-binding</keyword>
<feature type="compositionally biased region" description="Low complexity" evidence="8">
    <location>
        <begin position="72"/>
        <end position="113"/>
    </location>
</feature>
<evidence type="ECO:0000256" key="4">
    <source>
        <dbReference type="ARBA" id="ARBA00022723"/>
    </source>
</evidence>
<evidence type="ECO:0000313" key="10">
    <source>
        <dbReference type="Proteomes" id="UP000077521"/>
    </source>
</evidence>
<protein>
    <submittedName>
        <fullName evidence="9">Uncharacterized protein</fullName>
    </submittedName>
</protein>
<evidence type="ECO:0000256" key="1">
    <source>
        <dbReference type="ARBA" id="ARBA00004496"/>
    </source>
</evidence>
<evidence type="ECO:0000313" key="9">
    <source>
        <dbReference type="EMBL" id="KAE8250776.1"/>
    </source>
</evidence>
<proteinExistence type="inferred from homology"/>
<reference evidence="9" key="2">
    <citation type="journal article" date="2019" name="IMA Fungus">
        <title>Genome sequencing and comparison of five Tilletia species to identify candidate genes for the detection of regulated species infecting wheat.</title>
        <authorList>
            <person name="Nguyen H.D.T."/>
            <person name="Sultana T."/>
            <person name="Kesanakurti P."/>
            <person name="Hambleton S."/>
        </authorList>
    </citation>
    <scope>NUCLEOTIDE SEQUENCE</scope>
    <source>
        <strain evidence="9">DAOMC 236416</strain>
    </source>
</reference>
<sequence>MAATASAPATQTMALGENGQPLFTCLSCNVAFPNAPDQRTHYRTDWHRYNAKRRVAQLPPIRQDVFQQKVVAASTTTPSTTSTPAQSEGSAAISQAQQSADSTAEPSSSSSSSNRCAVCNKSFASNNVLKDHLQSKKHKDQALQASLKQAQQMHTDDHKPTPVEPTTSMDTSTPPTAPAPAPAASSSTAPTDRPTHTPPMTLNVPDNATEEEINALIDAKLASATRIDPTTHCLFCPQTTPTLDQTLLHMSKTHGFFLPEREYLIDLPGLMTYLADKITVGNICLYCNARGRSFASLEAVRGHMVDKSHCKLAYTEEADVLELSDFYDFSSSYPDEEDAEWEDADGDGEEDVEMEEDGAEEDGQEKSTRPRPAKRGNVAHYGDTEYELVLPSGVRLGHRALRRYYNQTVWSTPATLAQDAELARRQQRLITATENGIDPKNALVVMGRGGKQNAVLAKSRGQAKEANRHINEFRDMRRREAYKTRVAYTNNNQKHFRDPLLQ</sequence>
<dbReference type="InterPro" id="IPR041661">
    <property type="entry name" value="ZN622/Rei1/Reh1_Znf-C2H2"/>
</dbReference>
<dbReference type="SMART" id="SM00451">
    <property type="entry name" value="ZnF_U1"/>
    <property type="match status" value="2"/>
</dbReference>
<dbReference type="InterPro" id="IPR013087">
    <property type="entry name" value="Znf_C2H2_type"/>
</dbReference>
<dbReference type="EMBL" id="LWDF02000287">
    <property type="protein sequence ID" value="KAE8250776.1"/>
    <property type="molecule type" value="Genomic_DNA"/>
</dbReference>
<dbReference type="GO" id="GO:0003676">
    <property type="term" value="F:nucleic acid binding"/>
    <property type="evidence" value="ECO:0007669"/>
    <property type="project" value="InterPro"/>
</dbReference>
<accession>A0A177TNB5</accession>
<feature type="compositionally biased region" description="Acidic residues" evidence="8">
    <location>
        <begin position="334"/>
        <end position="363"/>
    </location>
</feature>
<dbReference type="InterPro" id="IPR040025">
    <property type="entry name" value="Znf622/Rei1/Reh1"/>
</dbReference>
<dbReference type="InterPro" id="IPR003604">
    <property type="entry name" value="Matrin/U1-like-C_Znf_C2H2"/>
</dbReference>
<dbReference type="InterPro" id="IPR036236">
    <property type="entry name" value="Znf_C2H2_sf"/>
</dbReference>
<dbReference type="Pfam" id="PF12756">
    <property type="entry name" value="zf-C2H2_2"/>
    <property type="match status" value="1"/>
</dbReference>
<evidence type="ECO:0000256" key="3">
    <source>
        <dbReference type="ARBA" id="ARBA00022517"/>
    </source>
</evidence>
<evidence type="ECO:0000256" key="2">
    <source>
        <dbReference type="ARBA" id="ARBA00022490"/>
    </source>
</evidence>
<feature type="compositionally biased region" description="Low complexity" evidence="8">
    <location>
        <begin position="165"/>
        <end position="174"/>
    </location>
</feature>
<dbReference type="GO" id="GO:0005737">
    <property type="term" value="C:cytoplasm"/>
    <property type="evidence" value="ECO:0007669"/>
    <property type="project" value="UniProtKB-SubCell"/>
</dbReference>
<feature type="region of interest" description="Disordered" evidence="8">
    <location>
        <begin position="72"/>
        <end position="115"/>
    </location>
</feature>
<evidence type="ECO:0000256" key="6">
    <source>
        <dbReference type="ARBA" id="ARBA00022833"/>
    </source>
</evidence>
<keyword evidence="5" id="KW-0677">Repeat</keyword>
<dbReference type="GO" id="GO:0030687">
    <property type="term" value="C:preribosome, large subunit precursor"/>
    <property type="evidence" value="ECO:0007669"/>
    <property type="project" value="TreeGrafter"/>
</dbReference>
<evidence type="ECO:0000256" key="8">
    <source>
        <dbReference type="SAM" id="MobiDB-lite"/>
    </source>
</evidence>
<dbReference type="PROSITE" id="PS50157">
    <property type="entry name" value="ZINC_FINGER_C2H2_2"/>
    <property type="match status" value="1"/>
</dbReference>
<dbReference type="PANTHER" id="PTHR13182:SF8">
    <property type="entry name" value="CYTOPLASMIC 60S SUBUNIT BIOGENESIS FACTOR ZNF622"/>
    <property type="match status" value="1"/>
</dbReference>
<comment type="subcellular location">
    <subcellularLocation>
        <location evidence="1">Cytoplasm</location>
    </subcellularLocation>
</comment>
<dbReference type="AlphaFoldDB" id="A0A177TNB5"/>
<name>A0A177TNB5_9BASI</name>
<dbReference type="PANTHER" id="PTHR13182">
    <property type="entry name" value="ZINC FINGER PROTEIN 622"/>
    <property type="match status" value="1"/>
</dbReference>
<comment type="similarity">
    <text evidence="7">Belongs to the REI1 family.</text>
</comment>
<dbReference type="GO" id="GO:0008270">
    <property type="term" value="F:zinc ion binding"/>
    <property type="evidence" value="ECO:0007669"/>
    <property type="project" value="InterPro"/>
</dbReference>
<comment type="caution">
    <text evidence="9">The sequence shown here is derived from an EMBL/GenBank/DDBJ whole genome shotgun (WGS) entry which is preliminary data.</text>
</comment>
<evidence type="ECO:0000256" key="7">
    <source>
        <dbReference type="ARBA" id="ARBA00034126"/>
    </source>
</evidence>
<organism evidence="9 10">
    <name type="scientific">Tilletia indica</name>
    <dbReference type="NCBI Taxonomy" id="43049"/>
    <lineage>
        <taxon>Eukaryota</taxon>
        <taxon>Fungi</taxon>
        <taxon>Dikarya</taxon>
        <taxon>Basidiomycota</taxon>
        <taxon>Ustilaginomycotina</taxon>
        <taxon>Exobasidiomycetes</taxon>
        <taxon>Tilletiales</taxon>
        <taxon>Tilletiaceae</taxon>
        <taxon>Tilletia</taxon>
    </lineage>
</organism>
<evidence type="ECO:0000256" key="5">
    <source>
        <dbReference type="ARBA" id="ARBA00022737"/>
    </source>
</evidence>
<keyword evidence="2" id="KW-0963">Cytoplasm</keyword>
<gene>
    <name evidence="9" type="ORF">A4X13_0g4396</name>
</gene>
<feature type="region of interest" description="Disordered" evidence="8">
    <location>
        <begin position="332"/>
        <end position="378"/>
    </location>
</feature>
<feature type="compositionally biased region" description="Low complexity" evidence="8">
    <location>
        <begin position="142"/>
        <end position="152"/>
    </location>
</feature>
<dbReference type="SUPFAM" id="SSF57667">
    <property type="entry name" value="beta-beta-alpha zinc fingers"/>
    <property type="match status" value="3"/>
</dbReference>
<keyword evidence="10" id="KW-1185">Reference proteome</keyword>
<feature type="compositionally biased region" description="Low complexity" evidence="8">
    <location>
        <begin position="182"/>
        <end position="192"/>
    </location>
</feature>
<dbReference type="SMART" id="SM00355">
    <property type="entry name" value="ZnF_C2H2"/>
    <property type="match status" value="4"/>
</dbReference>
<dbReference type="Gene3D" id="3.30.160.60">
    <property type="entry name" value="Classic Zinc Finger"/>
    <property type="match status" value="1"/>
</dbReference>
<reference evidence="9" key="1">
    <citation type="submission" date="2016-04" db="EMBL/GenBank/DDBJ databases">
        <authorList>
            <person name="Nguyen H.D."/>
            <person name="Samba Siva P."/>
            <person name="Cullis J."/>
            <person name="Levesque C.A."/>
            <person name="Hambleton S."/>
        </authorList>
    </citation>
    <scope>NUCLEOTIDE SEQUENCE</scope>
    <source>
        <strain evidence="9">DAOMC 236416</strain>
    </source>
</reference>
<feature type="region of interest" description="Disordered" evidence="8">
    <location>
        <begin position="132"/>
        <end position="205"/>
    </location>
</feature>
<dbReference type="Pfam" id="PF12874">
    <property type="entry name" value="zf-met"/>
    <property type="match status" value="1"/>
</dbReference>